<evidence type="ECO:0000259" key="3">
    <source>
        <dbReference type="PROSITE" id="PS50883"/>
    </source>
</evidence>
<protein>
    <recommendedName>
        <fullName evidence="6">Diguanylate cyclase</fullName>
    </recommendedName>
</protein>
<feature type="domain" description="PAS" evidence="1">
    <location>
        <begin position="413"/>
        <end position="468"/>
    </location>
</feature>
<dbReference type="PANTHER" id="PTHR33121:SF70">
    <property type="entry name" value="SIGNALING PROTEIN YKOW"/>
    <property type="match status" value="1"/>
</dbReference>
<dbReference type="Pfam" id="PF08495">
    <property type="entry name" value="FIST"/>
    <property type="match status" value="1"/>
</dbReference>
<evidence type="ECO:0000259" key="1">
    <source>
        <dbReference type="PROSITE" id="PS50112"/>
    </source>
</evidence>
<dbReference type="SUPFAM" id="SSF55073">
    <property type="entry name" value="Nucleotide cyclase"/>
    <property type="match status" value="1"/>
</dbReference>
<proteinExistence type="predicted"/>
<dbReference type="SMART" id="SM00086">
    <property type="entry name" value="PAC"/>
    <property type="match status" value="1"/>
</dbReference>
<dbReference type="PROSITE" id="PS50113">
    <property type="entry name" value="PAC"/>
    <property type="match status" value="1"/>
</dbReference>
<evidence type="ECO:0000259" key="2">
    <source>
        <dbReference type="PROSITE" id="PS50113"/>
    </source>
</evidence>
<dbReference type="Pfam" id="PF00563">
    <property type="entry name" value="EAL"/>
    <property type="match status" value="1"/>
</dbReference>
<dbReference type="InterPro" id="IPR000700">
    <property type="entry name" value="PAS-assoc_C"/>
</dbReference>
<dbReference type="NCBIfam" id="TIGR00229">
    <property type="entry name" value="sensory_box"/>
    <property type="match status" value="1"/>
</dbReference>
<dbReference type="SUPFAM" id="SSF55785">
    <property type="entry name" value="PYP-like sensor domain (PAS domain)"/>
    <property type="match status" value="1"/>
</dbReference>
<dbReference type="InterPro" id="IPR001610">
    <property type="entry name" value="PAC"/>
</dbReference>
<dbReference type="Pfam" id="PF10442">
    <property type="entry name" value="FIST_C"/>
    <property type="match status" value="1"/>
</dbReference>
<organism evidence="4 5">
    <name type="scientific">Idiomarina piscisalsi</name>
    <dbReference type="NCBI Taxonomy" id="1096243"/>
    <lineage>
        <taxon>Bacteria</taxon>
        <taxon>Pseudomonadati</taxon>
        <taxon>Pseudomonadota</taxon>
        <taxon>Gammaproteobacteria</taxon>
        <taxon>Alteromonadales</taxon>
        <taxon>Idiomarinaceae</taxon>
        <taxon>Idiomarina</taxon>
    </lineage>
</organism>
<dbReference type="CDD" id="cd01949">
    <property type="entry name" value="GGDEF"/>
    <property type="match status" value="1"/>
</dbReference>
<dbReference type="PANTHER" id="PTHR33121">
    <property type="entry name" value="CYCLIC DI-GMP PHOSPHODIESTERASE PDEF"/>
    <property type="match status" value="1"/>
</dbReference>
<dbReference type="InterPro" id="IPR000014">
    <property type="entry name" value="PAS"/>
</dbReference>
<dbReference type="InterPro" id="IPR013655">
    <property type="entry name" value="PAS_fold_3"/>
</dbReference>
<dbReference type="InterPro" id="IPR050706">
    <property type="entry name" value="Cyclic-di-GMP_PDE-like"/>
</dbReference>
<dbReference type="SMART" id="SM00267">
    <property type="entry name" value="GGDEF"/>
    <property type="match status" value="1"/>
</dbReference>
<dbReference type="EMBL" id="CP022133">
    <property type="protein sequence ID" value="ASG66799.1"/>
    <property type="molecule type" value="Genomic_DNA"/>
</dbReference>
<dbReference type="Gene3D" id="3.20.20.450">
    <property type="entry name" value="EAL domain"/>
    <property type="match status" value="1"/>
</dbReference>
<dbReference type="SMART" id="SM00897">
    <property type="entry name" value="FIST"/>
    <property type="match status" value="1"/>
</dbReference>
<dbReference type="InterPro" id="IPR043128">
    <property type="entry name" value="Rev_trsase/Diguanyl_cyclase"/>
</dbReference>
<dbReference type="Pfam" id="PF08447">
    <property type="entry name" value="PAS_3"/>
    <property type="match status" value="1"/>
</dbReference>
<dbReference type="InterPro" id="IPR035965">
    <property type="entry name" value="PAS-like_dom_sf"/>
</dbReference>
<dbReference type="PROSITE" id="PS50112">
    <property type="entry name" value="PAS"/>
    <property type="match status" value="1"/>
</dbReference>
<evidence type="ECO:0000313" key="5">
    <source>
        <dbReference type="Proteomes" id="UP000197717"/>
    </source>
</evidence>
<dbReference type="CDD" id="cd00130">
    <property type="entry name" value="PAS"/>
    <property type="match status" value="1"/>
</dbReference>
<dbReference type="InterPro" id="IPR000160">
    <property type="entry name" value="GGDEF_dom"/>
</dbReference>
<feature type="domain" description="PAC" evidence="2">
    <location>
        <begin position="469"/>
        <end position="523"/>
    </location>
</feature>
<name>A0ABN5ASA5_9GAMM</name>
<dbReference type="Gene3D" id="3.30.450.20">
    <property type="entry name" value="PAS domain"/>
    <property type="match status" value="1"/>
</dbReference>
<gene>
    <name evidence="4" type="ORF">CEW91_11925</name>
</gene>
<dbReference type="Gene3D" id="3.30.70.270">
    <property type="match status" value="1"/>
</dbReference>
<reference evidence="4 5" key="1">
    <citation type="submission" date="2017-06" db="EMBL/GenBank/DDBJ databases">
        <title>Complete genome sequence of Idiomarina piscisalsi strain 10PY1A isolated from soil of Soudi Arabia.</title>
        <authorList>
            <person name="Kim M.-C."/>
            <person name="Jung B.K."/>
            <person name="Budiyanto F."/>
            <person name="Nzila A."/>
            <person name="Shin J.-H."/>
        </authorList>
    </citation>
    <scope>NUCLEOTIDE SEQUENCE [LARGE SCALE GENOMIC DNA]</scope>
    <source>
        <strain evidence="4 5">10PY1A</strain>
    </source>
</reference>
<dbReference type="CDD" id="cd01948">
    <property type="entry name" value="EAL"/>
    <property type="match status" value="1"/>
</dbReference>
<dbReference type="Proteomes" id="UP000197717">
    <property type="component" value="Chromosome"/>
</dbReference>
<dbReference type="Pfam" id="PF00990">
    <property type="entry name" value="GGDEF"/>
    <property type="match status" value="1"/>
</dbReference>
<accession>A0ABN5ASA5</accession>
<feature type="domain" description="EAL" evidence="3">
    <location>
        <begin position="683"/>
        <end position="922"/>
    </location>
</feature>
<dbReference type="PROSITE" id="PS50883">
    <property type="entry name" value="EAL"/>
    <property type="match status" value="1"/>
</dbReference>
<dbReference type="RefSeq" id="WP_088769250.1">
    <property type="nucleotide sequence ID" value="NZ_CP022133.1"/>
</dbReference>
<keyword evidence="5" id="KW-1185">Reference proteome</keyword>
<dbReference type="InterPro" id="IPR001633">
    <property type="entry name" value="EAL_dom"/>
</dbReference>
<dbReference type="InterPro" id="IPR029787">
    <property type="entry name" value="Nucleotide_cyclase"/>
</dbReference>
<dbReference type="InterPro" id="IPR019494">
    <property type="entry name" value="FIST_C"/>
</dbReference>
<dbReference type="SMART" id="SM01204">
    <property type="entry name" value="FIST_C"/>
    <property type="match status" value="1"/>
</dbReference>
<sequence length="922" mass="103564">MQQLTHRFVSNEQLTSFIDRHRLRNERGMVQVASGVNEERIAQILKRLMRLLPEFSIIGSSTCGEIVQGQCYSNSVALQFCLFNKGTEVVVTPLDEMTTQERELNLSFLSGASPKVAIIYVNAFSVNPDTVIEHLSAANPGCCVAGGVAADNGQFQSAYTIAGDRILKAGSVCAFLYGENLHFSVDSYQGWRPIGKTFTVTKAAGNHVYELDRKPILTVYQEYMGEHIAEQFPRNVIEFPLMIRRRECFVLRAPIGYTHCQSGIKYAGTVKEGDKVSFSFADVSAILASTPEFEPQPNVCTLTFACAARRSFLRGRMSEEVERVAAKTSAIGGFFYGEFSTIEGKTELLNLSTTVLQLSEEPLKRSCKKTTQQSLPNSTQALANLASKASLEHEELLFSLQQHQRALSKSSIISVTNSMGVITYVNKKFEQVSGYGANELIGNTHSVIRHPKMKDRVFQQLWRTITAKKRWQGLLRNRRKDGSSYYVKTVIYPITDASGEIKEFVSIRNDVTDIVTARKAIQKHNIDTLTQLPNRAKLSRDLERTPVDCVAILDVKNFKVLNDYWGVNHGDFIIKAVAERLRSCCMNYSLKVYHINGAVFALRPLKPISTEAFRSQVLRIKDALELSDIVIDEHHHEINFSIGIGASSKRALAYAESAAIEAKNEHFITSIIIKTEDAQANNFYFWLEEVRLALQEERVLPYFQEVATVAENPLPNKYEALARIQLRNGEVVSPGVFLNYLKKTRYYPQLTRLMVGFAVRQSILSRCPISVNLASQDILNRETVNYITDALQGNPEAKIIFEMTETESIKDFNAMNRFIHHIRSFGAKVAIDDFGSGYSNFVYLVEMKPDYIKIDGSIIKSICTNKNSLHVARSIVDLARGLNIKTIAEFVCDRETLVTLTEIGIDYAQGYFIAEPKAEITR</sequence>
<evidence type="ECO:0008006" key="6">
    <source>
        <dbReference type="Google" id="ProtNLM"/>
    </source>
</evidence>
<evidence type="ECO:0000313" key="4">
    <source>
        <dbReference type="EMBL" id="ASG66799.1"/>
    </source>
</evidence>
<dbReference type="InterPro" id="IPR035919">
    <property type="entry name" value="EAL_sf"/>
</dbReference>
<dbReference type="SMART" id="SM00052">
    <property type="entry name" value="EAL"/>
    <property type="match status" value="1"/>
</dbReference>
<dbReference type="SUPFAM" id="SSF141868">
    <property type="entry name" value="EAL domain-like"/>
    <property type="match status" value="1"/>
</dbReference>
<dbReference type="InterPro" id="IPR013702">
    <property type="entry name" value="FIST_domain_N"/>
</dbReference>